<dbReference type="RefSeq" id="XP_033387222.1">
    <property type="nucleotide sequence ID" value="XM_033525713.1"/>
</dbReference>
<dbReference type="GO" id="GO:0005634">
    <property type="term" value="C:nucleus"/>
    <property type="evidence" value="ECO:0007669"/>
    <property type="project" value="UniProtKB-SubCell"/>
</dbReference>
<organism evidence="6 7">
    <name type="scientific">Aaosphaeria arxii CBS 175.79</name>
    <dbReference type="NCBI Taxonomy" id="1450172"/>
    <lineage>
        <taxon>Eukaryota</taxon>
        <taxon>Fungi</taxon>
        <taxon>Dikarya</taxon>
        <taxon>Ascomycota</taxon>
        <taxon>Pezizomycotina</taxon>
        <taxon>Dothideomycetes</taxon>
        <taxon>Pleosporomycetidae</taxon>
        <taxon>Pleosporales</taxon>
        <taxon>Pleosporales incertae sedis</taxon>
        <taxon>Aaosphaeria</taxon>
    </lineage>
</organism>
<dbReference type="OrthoDB" id="2019504at2759"/>
<evidence type="ECO:0000256" key="2">
    <source>
        <dbReference type="ARBA" id="ARBA00006374"/>
    </source>
</evidence>
<accession>A0A6A5Y110</accession>
<comment type="similarity">
    <text evidence="2">Belongs to the RRP1 family.</text>
</comment>
<evidence type="ECO:0000256" key="1">
    <source>
        <dbReference type="ARBA" id="ARBA00004123"/>
    </source>
</evidence>
<feature type="region of interest" description="Disordered" evidence="5">
    <location>
        <begin position="216"/>
        <end position="246"/>
    </location>
</feature>
<keyword evidence="3" id="KW-0698">rRNA processing</keyword>
<dbReference type="GO" id="GO:0006364">
    <property type="term" value="P:rRNA processing"/>
    <property type="evidence" value="ECO:0007669"/>
    <property type="project" value="UniProtKB-KW"/>
</dbReference>
<dbReference type="AlphaFoldDB" id="A0A6A5Y110"/>
<protein>
    <recommendedName>
        <fullName evidence="8">Nucleolar protein NOP52 variant</fullName>
    </recommendedName>
</protein>
<keyword evidence="4" id="KW-0539">Nucleus</keyword>
<dbReference type="EMBL" id="ML978067">
    <property type="protein sequence ID" value="KAF2018883.1"/>
    <property type="molecule type" value="Genomic_DNA"/>
</dbReference>
<evidence type="ECO:0000313" key="6">
    <source>
        <dbReference type="EMBL" id="KAF2018883.1"/>
    </source>
</evidence>
<dbReference type="Proteomes" id="UP000799778">
    <property type="component" value="Unassembled WGS sequence"/>
</dbReference>
<dbReference type="GeneID" id="54283110"/>
<comment type="subcellular location">
    <subcellularLocation>
        <location evidence="1">Nucleus</location>
    </subcellularLocation>
</comment>
<sequence>MASEAQNSPFIKNLASSDKKVRDTALSSLRAYLSAQTTIPPLDLLKLWKGLFYCLWMQDKPAIQQRLSRDLASLVLDLQDGVALPFVEAFWVTMAREWSGIEALRMDKFLYLVRQYVNVSFRVVARGEWGDGEKVERCVGIFEETPLSAGDVKVPNGIRYHVLDVYVDELEKVAGDAWEKMPVEKMLEPLSKIAKESPTKSVRELAKESLQDERVRRWKGEEAKGEEAKGEEGEDGEEEEWGGFDD</sequence>
<evidence type="ECO:0000256" key="4">
    <source>
        <dbReference type="ARBA" id="ARBA00023242"/>
    </source>
</evidence>
<feature type="compositionally biased region" description="Acidic residues" evidence="5">
    <location>
        <begin position="232"/>
        <end position="246"/>
    </location>
</feature>
<dbReference type="PANTHER" id="PTHR13026">
    <property type="entry name" value="NNP-1 PROTEIN NOVEL NUCLEAR PROTEIN 1 NOP52"/>
    <property type="match status" value="1"/>
</dbReference>
<proteinExistence type="inferred from homology"/>
<feature type="compositionally biased region" description="Basic and acidic residues" evidence="5">
    <location>
        <begin position="216"/>
        <end position="231"/>
    </location>
</feature>
<evidence type="ECO:0008006" key="8">
    <source>
        <dbReference type="Google" id="ProtNLM"/>
    </source>
</evidence>
<dbReference type="GO" id="GO:0030688">
    <property type="term" value="C:preribosome, small subunit precursor"/>
    <property type="evidence" value="ECO:0007669"/>
    <property type="project" value="InterPro"/>
</dbReference>
<dbReference type="Pfam" id="PF05997">
    <property type="entry name" value="Nop52"/>
    <property type="match status" value="1"/>
</dbReference>
<gene>
    <name evidence="6" type="ORF">BU24DRAFT_405624</name>
</gene>
<keyword evidence="7" id="KW-1185">Reference proteome</keyword>
<dbReference type="PANTHER" id="PTHR13026:SF0">
    <property type="entry name" value="RIBOSOMAL RNA PROCESSING 1B"/>
    <property type="match status" value="1"/>
</dbReference>
<evidence type="ECO:0000256" key="3">
    <source>
        <dbReference type="ARBA" id="ARBA00022552"/>
    </source>
</evidence>
<evidence type="ECO:0000256" key="5">
    <source>
        <dbReference type="SAM" id="MobiDB-lite"/>
    </source>
</evidence>
<dbReference type="InterPro" id="IPR010301">
    <property type="entry name" value="RRP1"/>
</dbReference>
<reference evidence="6" key="1">
    <citation type="journal article" date="2020" name="Stud. Mycol.">
        <title>101 Dothideomycetes genomes: a test case for predicting lifestyles and emergence of pathogens.</title>
        <authorList>
            <person name="Haridas S."/>
            <person name="Albert R."/>
            <person name="Binder M."/>
            <person name="Bloem J."/>
            <person name="Labutti K."/>
            <person name="Salamov A."/>
            <person name="Andreopoulos B."/>
            <person name="Baker S."/>
            <person name="Barry K."/>
            <person name="Bills G."/>
            <person name="Bluhm B."/>
            <person name="Cannon C."/>
            <person name="Castanera R."/>
            <person name="Culley D."/>
            <person name="Daum C."/>
            <person name="Ezra D."/>
            <person name="Gonzalez J."/>
            <person name="Henrissat B."/>
            <person name="Kuo A."/>
            <person name="Liang C."/>
            <person name="Lipzen A."/>
            <person name="Lutzoni F."/>
            <person name="Magnuson J."/>
            <person name="Mondo S."/>
            <person name="Nolan M."/>
            <person name="Ohm R."/>
            <person name="Pangilinan J."/>
            <person name="Park H.-J."/>
            <person name="Ramirez L."/>
            <person name="Alfaro M."/>
            <person name="Sun H."/>
            <person name="Tritt A."/>
            <person name="Yoshinaga Y."/>
            <person name="Zwiers L.-H."/>
            <person name="Turgeon B."/>
            <person name="Goodwin S."/>
            <person name="Spatafora J."/>
            <person name="Crous P."/>
            <person name="Grigoriev I."/>
        </authorList>
    </citation>
    <scope>NUCLEOTIDE SEQUENCE</scope>
    <source>
        <strain evidence="6">CBS 175.79</strain>
    </source>
</reference>
<evidence type="ECO:0000313" key="7">
    <source>
        <dbReference type="Proteomes" id="UP000799778"/>
    </source>
</evidence>
<name>A0A6A5Y110_9PLEO</name>